<dbReference type="GO" id="GO:0016740">
    <property type="term" value="F:transferase activity"/>
    <property type="evidence" value="ECO:0007669"/>
    <property type="project" value="UniProtKB-KW"/>
</dbReference>
<reference evidence="1 2" key="1">
    <citation type="submission" date="2019-08" db="EMBL/GenBank/DDBJ databases">
        <title>Complete genome sequence of Candidatus Uab amorphum.</title>
        <authorList>
            <person name="Shiratori T."/>
            <person name="Suzuki S."/>
            <person name="Kakizawa Y."/>
            <person name="Ishida K."/>
        </authorList>
    </citation>
    <scope>NUCLEOTIDE SEQUENCE [LARGE SCALE GENOMIC DNA]</scope>
    <source>
        <strain evidence="1 2">SRT547</strain>
    </source>
</reference>
<dbReference type="RefSeq" id="WP_173013642.1">
    <property type="nucleotide sequence ID" value="NZ_AP019860.1"/>
</dbReference>
<name>A0A5S9ITJ6_UABAM</name>
<evidence type="ECO:0000313" key="1">
    <source>
        <dbReference type="EMBL" id="BBM87497.1"/>
    </source>
</evidence>
<protein>
    <submittedName>
        <fullName evidence="1">Glycosyl transferase group 1</fullName>
    </submittedName>
</protein>
<organism evidence="1 2">
    <name type="scientific">Uabimicrobium amorphum</name>
    <dbReference type="NCBI Taxonomy" id="2596890"/>
    <lineage>
        <taxon>Bacteria</taxon>
        <taxon>Pseudomonadati</taxon>
        <taxon>Planctomycetota</taxon>
        <taxon>Candidatus Uabimicrobiia</taxon>
        <taxon>Candidatus Uabimicrobiales</taxon>
        <taxon>Candidatus Uabimicrobiaceae</taxon>
        <taxon>Candidatus Uabimicrobium</taxon>
    </lineage>
</organism>
<evidence type="ECO:0000313" key="2">
    <source>
        <dbReference type="Proteomes" id="UP000326354"/>
    </source>
</evidence>
<proteinExistence type="predicted"/>
<dbReference type="AlphaFoldDB" id="A0A5S9ITJ6"/>
<accession>A0A5S9ITJ6</accession>
<dbReference type="KEGG" id="uam:UABAM_05909"/>
<dbReference type="EMBL" id="AP019860">
    <property type="protein sequence ID" value="BBM87497.1"/>
    <property type="molecule type" value="Genomic_DNA"/>
</dbReference>
<sequence>MQKIVLVFVDSELDLSTILQQFRKKYTVKIISGKQWGKIQIAKILLLSGYVAGVVTTSIKFLGIAKFAKRYSSAAVISLVFSPLVGRKSLIHEFVGVSDYILTNSQQWIDNLGIYGKRFVIDQRNVNTLQLLEIERPSQGLKDISSHFSISKKKAFAYQYFWWKQHYKPCDGGNYFLFLDAQSQKICIDDNPIHKMIETKTLPYKVNYISSCKCKHKISVALQIHMYYPEFAAELCHYLKQVKYGIDVFISTTAKDNISLIQDSFKDYRGGNVHVEMVENRGRNISAFISMAKKYKSYEYIGHVHTKKSKDLTQRSSDAWRNFLFRHLLSPGAFHTILNLFVQNKKLGLLFPEDPRLPGWSSQKNMDLARQVMAKIDPSFDLPRHIEFPIGAMFWAKCEALQPLFDLQLQPQYFPQEPIGIDGTLAHAIERLFPCICESAGFRWGTIKVSNVNMPKLRRKRKKIYET</sequence>
<keyword evidence="2" id="KW-1185">Reference proteome</keyword>
<dbReference type="Pfam" id="PF05045">
    <property type="entry name" value="RgpF"/>
    <property type="match status" value="1"/>
</dbReference>
<keyword evidence="1" id="KW-0808">Transferase</keyword>
<dbReference type="Proteomes" id="UP000326354">
    <property type="component" value="Chromosome"/>
</dbReference>
<dbReference type="InterPro" id="IPR007739">
    <property type="entry name" value="RgpF"/>
</dbReference>
<gene>
    <name evidence="1" type="ORF">UABAM_05909</name>
</gene>